<dbReference type="InterPro" id="IPR050695">
    <property type="entry name" value="N-acetylmuramoyl_amidase_3"/>
</dbReference>
<dbReference type="GO" id="GO:0008745">
    <property type="term" value="F:N-acetylmuramoyl-L-alanine amidase activity"/>
    <property type="evidence" value="ECO:0007669"/>
    <property type="project" value="InterPro"/>
</dbReference>
<dbReference type="Gene3D" id="2.60.40.3500">
    <property type="match status" value="1"/>
</dbReference>
<dbReference type="SUPFAM" id="SSF55383">
    <property type="entry name" value="Copper amine oxidase, domain N"/>
    <property type="match status" value="1"/>
</dbReference>
<name>A0A368W6J8_9BACL</name>
<keyword evidence="1" id="KW-0378">Hydrolase</keyword>
<dbReference type="PANTHER" id="PTHR30404">
    <property type="entry name" value="N-ACETYLMURAMOYL-L-ALANINE AMIDASE"/>
    <property type="match status" value="1"/>
</dbReference>
<evidence type="ECO:0000259" key="3">
    <source>
        <dbReference type="SMART" id="SM00646"/>
    </source>
</evidence>
<reference evidence="4 5" key="1">
    <citation type="submission" date="2018-07" db="EMBL/GenBank/DDBJ databases">
        <title>Genomic Encyclopedia of Type Strains, Phase III (KMG-III): the genomes of soil and plant-associated and newly described type strains.</title>
        <authorList>
            <person name="Whitman W."/>
        </authorList>
    </citation>
    <scope>NUCLEOTIDE SEQUENCE [LARGE SCALE GENOMIC DNA]</scope>
    <source>
        <strain evidence="4 5">CECT 7506</strain>
    </source>
</reference>
<dbReference type="Proteomes" id="UP000252415">
    <property type="component" value="Unassembled WGS sequence"/>
</dbReference>
<dbReference type="GO" id="GO:0030288">
    <property type="term" value="C:outer membrane-bounded periplasmic space"/>
    <property type="evidence" value="ECO:0007669"/>
    <property type="project" value="TreeGrafter"/>
</dbReference>
<dbReference type="SUPFAM" id="SSF53187">
    <property type="entry name" value="Zn-dependent exopeptidases"/>
    <property type="match status" value="1"/>
</dbReference>
<accession>A0A368W6J8</accession>
<keyword evidence="2" id="KW-0732">Signal</keyword>
<dbReference type="RefSeq" id="WP_114378548.1">
    <property type="nucleotide sequence ID" value="NZ_QPJD01000002.1"/>
</dbReference>
<dbReference type="Pfam" id="PF01520">
    <property type="entry name" value="Amidase_3"/>
    <property type="match status" value="1"/>
</dbReference>
<organism evidence="4 5">
    <name type="scientific">Paenibacillus prosopidis</name>
    <dbReference type="NCBI Taxonomy" id="630520"/>
    <lineage>
        <taxon>Bacteria</taxon>
        <taxon>Bacillati</taxon>
        <taxon>Bacillota</taxon>
        <taxon>Bacilli</taxon>
        <taxon>Bacillales</taxon>
        <taxon>Paenibacillaceae</taxon>
        <taxon>Paenibacillus</taxon>
    </lineage>
</organism>
<dbReference type="EMBL" id="QPJD01000002">
    <property type="protein sequence ID" value="RCW51048.1"/>
    <property type="molecule type" value="Genomic_DNA"/>
</dbReference>
<dbReference type="Gene3D" id="3.30.457.10">
    <property type="entry name" value="Copper amine oxidase-like, N-terminal domain"/>
    <property type="match status" value="1"/>
</dbReference>
<sequence length="464" mass="51113">MRKVVSIMLFMSVFFTMFAAVGQAAEVVPKLYLNGQLLKSDVNPQIIDQFTVVPVRTISEGLGYQIEWDNATKTVTVNNGTDVIQLILNDSVAKVNDQLVQMDTAASIVKGTTLVPLRFIGEQFGLKFEWKATEKEVHMFEEPEEPAGWITQVSFDGVSSLTVNYDGVVKANKPIYLDNPKRIVFDFPDTTYSANLSSQFLNGQVETPVTENPLLQTYRYSLFTNAPSVARLVLLVSEDTGFVMTENVGEIRLDLMPTSEIPVDPDAPVEEPEQVTPPVTEPADDGIFEIVIDAGHGGKDPGATSVLKTTEKQFNLSVALKIKALLDKEKKLKGHLTRSDDTFIELADRAKFANALKADLFISIHSNAIDKTSVSGTETYYSRADSKPFADIIHKHMLVGTGLKDRSVRQANYKVLRETTMPAVLLEAGYLTNATDAKALVSEAVQNRIASEVVAGIKEYLKIK</sequence>
<evidence type="ECO:0000313" key="5">
    <source>
        <dbReference type="Proteomes" id="UP000252415"/>
    </source>
</evidence>
<dbReference type="GO" id="GO:0009253">
    <property type="term" value="P:peptidoglycan catabolic process"/>
    <property type="evidence" value="ECO:0007669"/>
    <property type="project" value="InterPro"/>
</dbReference>
<dbReference type="Gene3D" id="3.40.630.40">
    <property type="entry name" value="Zn-dependent exopeptidases"/>
    <property type="match status" value="1"/>
</dbReference>
<dbReference type="InterPro" id="IPR012854">
    <property type="entry name" value="Cu_amine_oxidase-like_N"/>
</dbReference>
<dbReference type="InterPro" id="IPR002508">
    <property type="entry name" value="MurNAc-LAA_cat"/>
</dbReference>
<proteinExistence type="predicted"/>
<gene>
    <name evidence="4" type="ORF">DFP97_102240</name>
</gene>
<dbReference type="PANTHER" id="PTHR30404:SF0">
    <property type="entry name" value="N-ACETYLMURAMOYL-L-ALANINE AMIDASE AMIC"/>
    <property type="match status" value="1"/>
</dbReference>
<dbReference type="InterPro" id="IPR036582">
    <property type="entry name" value="Mao_N_sf"/>
</dbReference>
<dbReference type="SMART" id="SM00646">
    <property type="entry name" value="Ami_3"/>
    <property type="match status" value="1"/>
</dbReference>
<evidence type="ECO:0000313" key="4">
    <source>
        <dbReference type="EMBL" id="RCW51048.1"/>
    </source>
</evidence>
<dbReference type="AlphaFoldDB" id="A0A368W6J8"/>
<evidence type="ECO:0000256" key="2">
    <source>
        <dbReference type="SAM" id="SignalP"/>
    </source>
</evidence>
<feature type="signal peptide" evidence="2">
    <location>
        <begin position="1"/>
        <end position="19"/>
    </location>
</feature>
<feature type="domain" description="MurNAc-LAA" evidence="3">
    <location>
        <begin position="350"/>
        <end position="458"/>
    </location>
</feature>
<dbReference type="OrthoDB" id="9806267at2"/>
<keyword evidence="5" id="KW-1185">Reference proteome</keyword>
<dbReference type="CDD" id="cd02696">
    <property type="entry name" value="MurNAc-LAA"/>
    <property type="match status" value="1"/>
</dbReference>
<comment type="caution">
    <text evidence="4">The sequence shown here is derived from an EMBL/GenBank/DDBJ whole genome shotgun (WGS) entry which is preliminary data.</text>
</comment>
<protein>
    <submittedName>
        <fullName evidence="4">N-acetylmuramoyl-L-alanine amidase</fullName>
    </submittedName>
</protein>
<evidence type="ECO:0000256" key="1">
    <source>
        <dbReference type="ARBA" id="ARBA00022801"/>
    </source>
</evidence>
<feature type="chain" id="PRO_5039546466" evidence="2">
    <location>
        <begin position="20"/>
        <end position="464"/>
    </location>
</feature>
<dbReference type="Pfam" id="PF07833">
    <property type="entry name" value="Cu_amine_oxidN1"/>
    <property type="match status" value="1"/>
</dbReference>